<dbReference type="HOGENOM" id="CLU_1740864_0_0_1"/>
<dbReference type="AlphaFoldDB" id="E5R4W4"/>
<proteinExistence type="predicted"/>
<dbReference type="VEuPathDB" id="FungiDB:LEMA_P049430.1"/>
<sequence>MLRCPRRQGIGTRVGQVPVLVDCMSSRVCSSVLRPWSVSPTAWLKRGGSTWAWAMAECIVGAEVQSQTPGKLNVKKFWLHLAVPTPAGQGASRVLTVFNDKVQDNPPTASSRRSPREVTCKRPRDTVSCCLIGGFSYQSKNRHHALYTDL</sequence>
<dbReference type="InParanoid" id="E5R4W4"/>
<dbReference type="Proteomes" id="UP000002668">
    <property type="component" value="Genome"/>
</dbReference>
<keyword evidence="2" id="KW-1185">Reference proteome</keyword>
<gene>
    <name evidence="1" type="ORF">LEMA_P049430.1</name>
</gene>
<accession>E5R4W4</accession>
<evidence type="ECO:0000313" key="2">
    <source>
        <dbReference type="Proteomes" id="UP000002668"/>
    </source>
</evidence>
<protein>
    <submittedName>
        <fullName evidence="1">Predicted protein</fullName>
    </submittedName>
</protein>
<reference evidence="2" key="1">
    <citation type="journal article" date="2011" name="Nat. Commun.">
        <title>Effector diversification within compartments of the Leptosphaeria maculans genome affected by Repeat-Induced Point mutations.</title>
        <authorList>
            <person name="Rouxel T."/>
            <person name="Grandaubert J."/>
            <person name="Hane J.K."/>
            <person name="Hoede C."/>
            <person name="van de Wouw A.P."/>
            <person name="Couloux A."/>
            <person name="Dominguez V."/>
            <person name="Anthouard V."/>
            <person name="Bally P."/>
            <person name="Bourras S."/>
            <person name="Cozijnsen A.J."/>
            <person name="Ciuffetti L.M."/>
            <person name="Degrave A."/>
            <person name="Dilmaghani A."/>
            <person name="Duret L."/>
            <person name="Fudal I."/>
            <person name="Goodwin S.B."/>
            <person name="Gout L."/>
            <person name="Glaser N."/>
            <person name="Linglin J."/>
            <person name="Kema G.H.J."/>
            <person name="Lapalu N."/>
            <person name="Lawrence C.B."/>
            <person name="May K."/>
            <person name="Meyer M."/>
            <person name="Ollivier B."/>
            <person name="Poulain J."/>
            <person name="Schoch C.L."/>
            <person name="Simon A."/>
            <person name="Spatafora J.W."/>
            <person name="Stachowiak A."/>
            <person name="Turgeon B.G."/>
            <person name="Tyler B.M."/>
            <person name="Vincent D."/>
            <person name="Weissenbach J."/>
            <person name="Amselem J."/>
            <person name="Quesneville H."/>
            <person name="Oliver R.P."/>
            <person name="Wincker P."/>
            <person name="Balesdent M.-H."/>
            <person name="Howlett B.J."/>
        </authorList>
    </citation>
    <scope>NUCLEOTIDE SEQUENCE [LARGE SCALE GENOMIC DNA]</scope>
    <source>
        <strain evidence="2">JN3 / isolate v23.1.3 / race Av1-4-5-6-7-8</strain>
    </source>
</reference>
<dbReference type="EMBL" id="FP929083">
    <property type="protein sequence ID" value="CBX92237.1"/>
    <property type="molecule type" value="Genomic_DNA"/>
</dbReference>
<organism evidence="2">
    <name type="scientific">Leptosphaeria maculans (strain JN3 / isolate v23.1.3 / race Av1-4-5-6-7-8)</name>
    <name type="common">Blackleg fungus</name>
    <name type="synonym">Phoma lingam</name>
    <dbReference type="NCBI Taxonomy" id="985895"/>
    <lineage>
        <taxon>Eukaryota</taxon>
        <taxon>Fungi</taxon>
        <taxon>Dikarya</taxon>
        <taxon>Ascomycota</taxon>
        <taxon>Pezizomycotina</taxon>
        <taxon>Dothideomycetes</taxon>
        <taxon>Pleosporomycetidae</taxon>
        <taxon>Pleosporales</taxon>
        <taxon>Pleosporineae</taxon>
        <taxon>Leptosphaeriaceae</taxon>
        <taxon>Plenodomus</taxon>
        <taxon>Plenodomus lingam/Leptosphaeria maculans species complex</taxon>
    </lineage>
</organism>
<name>E5R4W4_LEPMJ</name>
<evidence type="ECO:0000313" key="1">
    <source>
        <dbReference type="EMBL" id="CBX92237.1"/>
    </source>
</evidence>